<name>W6M3A2_9GAMM</name>
<dbReference type="GO" id="GO:0043527">
    <property type="term" value="C:tRNA methyltransferase complex"/>
    <property type="evidence" value="ECO:0007669"/>
    <property type="project" value="TreeGrafter"/>
</dbReference>
<dbReference type="GO" id="GO:0008176">
    <property type="term" value="F:tRNA (guanine(46)-N7)-methyltransferase activity"/>
    <property type="evidence" value="ECO:0007669"/>
    <property type="project" value="UniProtKB-UniRule"/>
</dbReference>
<dbReference type="NCBIfam" id="TIGR00091">
    <property type="entry name" value="tRNA (guanosine(46)-N7)-methyltransferase TrmB"/>
    <property type="match status" value="1"/>
</dbReference>
<evidence type="ECO:0000256" key="5">
    <source>
        <dbReference type="ARBA" id="ARBA00022691"/>
    </source>
</evidence>
<reference evidence="8" key="2">
    <citation type="submission" date="2014-03" db="EMBL/GenBank/DDBJ databases">
        <title>Candidatus Competibacter-lineage genomes retrieved from metagenomes reveal functional metabolic diversity.</title>
        <authorList>
            <person name="McIlroy S.J."/>
            <person name="Albertsen M."/>
            <person name="Andresen E.K."/>
            <person name="Saunders A.M."/>
            <person name="Kristiansen R."/>
            <person name="Stokholm-Bjerregaard M."/>
            <person name="Nielsen K.L."/>
            <person name="Nielsen P.H."/>
        </authorList>
    </citation>
    <scope>NUCLEOTIDE SEQUENCE</scope>
    <source>
        <strain evidence="8">Run_A_D11</strain>
    </source>
</reference>
<feature type="binding site" evidence="7">
    <location>
        <position position="141"/>
    </location>
    <ligand>
        <name>S-adenosyl-L-methionine</name>
        <dbReference type="ChEBI" id="CHEBI:59789"/>
    </ligand>
</feature>
<feature type="binding site" evidence="7">
    <location>
        <begin position="214"/>
        <end position="217"/>
    </location>
    <ligand>
        <name>substrate</name>
    </ligand>
</feature>
<comment type="catalytic activity">
    <reaction evidence="1 7">
        <text>guanosine(46) in tRNA + S-adenosyl-L-methionine = N(7)-methylguanosine(46) in tRNA + S-adenosyl-L-homocysteine</text>
        <dbReference type="Rhea" id="RHEA:42708"/>
        <dbReference type="Rhea" id="RHEA-COMP:10188"/>
        <dbReference type="Rhea" id="RHEA-COMP:10189"/>
        <dbReference type="ChEBI" id="CHEBI:57856"/>
        <dbReference type="ChEBI" id="CHEBI:59789"/>
        <dbReference type="ChEBI" id="CHEBI:74269"/>
        <dbReference type="ChEBI" id="CHEBI:74480"/>
        <dbReference type="EC" id="2.1.1.33"/>
    </reaction>
</comment>
<keyword evidence="4 7" id="KW-0808">Transferase</keyword>
<evidence type="ECO:0000256" key="1">
    <source>
        <dbReference type="ARBA" id="ARBA00000142"/>
    </source>
</evidence>
<protein>
    <recommendedName>
        <fullName evidence="7">tRNA (guanine-N(7)-)-methyltransferase</fullName>
        <ecNumber evidence="7">2.1.1.33</ecNumber>
    </recommendedName>
    <alternativeName>
        <fullName evidence="7">tRNA (guanine(46)-N(7))-methyltransferase</fullName>
    </alternativeName>
    <alternativeName>
        <fullName evidence="7">tRNA(m7G46)-methyltransferase</fullName>
    </alternativeName>
</protein>
<feature type="binding site" evidence="7">
    <location>
        <position position="145"/>
    </location>
    <ligand>
        <name>substrate</name>
    </ligand>
</feature>
<dbReference type="SUPFAM" id="SSF53335">
    <property type="entry name" value="S-adenosyl-L-methionine-dependent methyltransferases"/>
    <property type="match status" value="1"/>
</dbReference>
<dbReference type="CDD" id="cd02440">
    <property type="entry name" value="AdoMet_MTases"/>
    <property type="match status" value="1"/>
</dbReference>
<comment type="caution">
    <text evidence="7">Lacks conserved residue(s) required for the propagation of feature annotation.</text>
</comment>
<dbReference type="HAMAP" id="MF_01057">
    <property type="entry name" value="tRNA_methyltr_TrmB"/>
    <property type="match status" value="1"/>
</dbReference>
<dbReference type="Gene3D" id="3.40.50.150">
    <property type="entry name" value="Vaccinia Virus protein VP39"/>
    <property type="match status" value="1"/>
</dbReference>
<feature type="binding site" evidence="7">
    <location>
        <position position="66"/>
    </location>
    <ligand>
        <name>S-adenosyl-L-methionine</name>
        <dbReference type="ChEBI" id="CHEBI:59789"/>
    </ligand>
</feature>
<evidence type="ECO:0000313" key="8">
    <source>
        <dbReference type="EMBL" id="CDI02096.1"/>
    </source>
</evidence>
<evidence type="ECO:0000256" key="4">
    <source>
        <dbReference type="ARBA" id="ARBA00022679"/>
    </source>
</evidence>
<keyword evidence="3 7" id="KW-0489">Methyltransferase</keyword>
<reference evidence="8" key="1">
    <citation type="submission" date="2013-07" db="EMBL/GenBank/DDBJ databases">
        <authorList>
            <person name="McIlroy S."/>
        </authorList>
    </citation>
    <scope>NUCLEOTIDE SEQUENCE [LARGE SCALE GENOMIC DNA]</scope>
    <source>
        <strain evidence="8">Run_A_D11</strain>
    </source>
</reference>
<gene>
    <name evidence="7 8" type="primary">trmB</name>
    <name evidence="8" type="ORF">BN873_240044</name>
</gene>
<dbReference type="Proteomes" id="UP000035760">
    <property type="component" value="Unassembled WGS sequence"/>
</dbReference>
<dbReference type="InterPro" id="IPR029063">
    <property type="entry name" value="SAM-dependent_MTases_sf"/>
</dbReference>
<dbReference type="STRING" id="1400863.BN873_240044"/>
<dbReference type="UniPathway" id="UPA00989"/>
<organism evidence="8 9">
    <name type="scientific">Candidatus Competibacter denitrificans Run_A_D11</name>
    <dbReference type="NCBI Taxonomy" id="1400863"/>
    <lineage>
        <taxon>Bacteria</taxon>
        <taxon>Pseudomonadati</taxon>
        <taxon>Pseudomonadota</taxon>
        <taxon>Gammaproteobacteria</taxon>
        <taxon>Candidatus Competibacteraceae</taxon>
        <taxon>Candidatus Competibacter</taxon>
    </lineage>
</organism>
<dbReference type="OrthoDB" id="9802090at2"/>
<feature type="binding site" evidence="7">
    <location>
        <position position="118"/>
    </location>
    <ligand>
        <name>S-adenosyl-L-methionine</name>
        <dbReference type="ChEBI" id="CHEBI:59789"/>
    </ligand>
</feature>
<dbReference type="InterPro" id="IPR003358">
    <property type="entry name" value="tRNA_(Gua-N-7)_MeTrfase_Trmb"/>
</dbReference>
<sequence>MPPTLDNSHIPTHSIGHVKSFVRREGRITTGQERAIKELWQRFGVDITSPFDPQRLFGRHAPLVLEIGFGDGEALATTCLTHPEMDFLGIEVHRPGLGHLLLRAFGMELTNLRVIHCDAVEVLERYLPDESLDRVQIFFPDPWPKLRHHKRRLIQPTFVSAVTKKLKPHGQLHIATDCDSYAYSILAILTATTELENTATDGGFARGPAYRPMTKFERRCKHAGRPVWEIRFAKCA</sequence>
<feature type="binding site" evidence="7">
    <location>
        <position position="177"/>
    </location>
    <ligand>
        <name>substrate</name>
    </ligand>
</feature>
<evidence type="ECO:0000313" key="9">
    <source>
        <dbReference type="Proteomes" id="UP000035760"/>
    </source>
</evidence>
<keyword evidence="9" id="KW-1185">Reference proteome</keyword>
<dbReference type="EC" id="2.1.1.33" evidence="7"/>
<comment type="pathway">
    <text evidence="7">tRNA modification; N(7)-methylguanine-tRNA biosynthesis.</text>
</comment>
<dbReference type="AlphaFoldDB" id="W6M3A2"/>
<dbReference type="InterPro" id="IPR055361">
    <property type="entry name" value="tRNA_methyltr_TrmB_bact"/>
</dbReference>
<keyword evidence="5 7" id="KW-0949">S-adenosyl-L-methionine</keyword>
<dbReference type="PANTHER" id="PTHR23417">
    <property type="entry name" value="3-DEOXY-D-MANNO-OCTULOSONIC-ACID TRANSFERASE/TRNA GUANINE-N 7 - -METHYLTRANSFERASE"/>
    <property type="match status" value="1"/>
</dbReference>
<dbReference type="PANTHER" id="PTHR23417:SF14">
    <property type="entry name" value="PENTACOTRIPEPTIDE-REPEAT REGION OF PRORP DOMAIN-CONTAINING PROTEIN"/>
    <property type="match status" value="1"/>
</dbReference>
<proteinExistence type="inferred from homology"/>
<evidence type="ECO:0000256" key="3">
    <source>
        <dbReference type="ARBA" id="ARBA00022603"/>
    </source>
</evidence>
<dbReference type="EMBL" id="CBTJ020000030">
    <property type="protein sequence ID" value="CDI02096.1"/>
    <property type="molecule type" value="Genomic_DNA"/>
</dbReference>
<keyword evidence="6 7" id="KW-0819">tRNA processing</keyword>
<feature type="binding site" evidence="7">
    <location>
        <position position="91"/>
    </location>
    <ligand>
        <name>S-adenosyl-L-methionine</name>
        <dbReference type="ChEBI" id="CHEBI:59789"/>
    </ligand>
</feature>
<evidence type="ECO:0000256" key="6">
    <source>
        <dbReference type="ARBA" id="ARBA00022694"/>
    </source>
</evidence>
<dbReference type="PROSITE" id="PS51625">
    <property type="entry name" value="SAM_MT_TRMB"/>
    <property type="match status" value="1"/>
</dbReference>
<comment type="function">
    <text evidence="2 7">Catalyzes the formation of N(7)-methylguanine at position 46 (m7G46) in tRNA.</text>
</comment>
<accession>W6M3A2</accession>
<evidence type="ECO:0000256" key="7">
    <source>
        <dbReference type="HAMAP-Rule" id="MF_01057"/>
    </source>
</evidence>
<comment type="caution">
    <text evidence="8">The sequence shown here is derived from an EMBL/GenBank/DDBJ whole genome shotgun (WGS) entry which is preliminary data.</text>
</comment>
<comment type="similarity">
    <text evidence="7">Belongs to the class I-like SAM-binding methyltransferase superfamily. TrmB family.</text>
</comment>
<evidence type="ECO:0000256" key="2">
    <source>
        <dbReference type="ARBA" id="ARBA00003015"/>
    </source>
</evidence>
<dbReference type="Pfam" id="PF02390">
    <property type="entry name" value="Methyltransf_4"/>
    <property type="match status" value="1"/>
</dbReference>